<reference evidence="2 3" key="1">
    <citation type="journal article" date="2017" name="Biosci. Biotechnol. Biochem.">
        <title>Identification and characterization of a sulfoglycosidase from Bifidobacterium bifidum implicated in mucin glycan utilization.</title>
        <authorList>
            <person name="Katoh T."/>
            <person name="Maeshibu T."/>
            <person name="Kikkawa K."/>
            <person name="Gotoh A."/>
            <person name="Tomabechi Y."/>
            <person name="Nakamura M."/>
            <person name="Liao W.-H."/>
            <person name="Yamaguchi M."/>
            <person name="Ashida H."/>
            <person name="Yamamoto K."/>
            <person name="Katayama T."/>
        </authorList>
    </citation>
    <scope>NUCLEOTIDE SEQUENCE [LARGE SCALE GENOMIC DNA]</scope>
    <source>
        <strain evidence="2 3">JCM 7004</strain>
    </source>
</reference>
<evidence type="ECO:0000313" key="3">
    <source>
        <dbReference type="Proteomes" id="UP000262177"/>
    </source>
</evidence>
<sequence length="43" mass="4535">MTTPRNGNGGRRVAGGAVTRWPAVPATGTWHPARRKVPRVGGQ</sequence>
<evidence type="ECO:0000256" key="1">
    <source>
        <dbReference type="SAM" id="MobiDB-lite"/>
    </source>
</evidence>
<feature type="compositionally biased region" description="Basic residues" evidence="1">
    <location>
        <begin position="32"/>
        <end position="43"/>
    </location>
</feature>
<evidence type="ECO:0000313" key="2">
    <source>
        <dbReference type="EMBL" id="BBA48193.1"/>
    </source>
</evidence>
<organism evidence="2 3">
    <name type="scientific">Bifidobacterium bifidum LMG 13195</name>
    <dbReference type="NCBI Taxonomy" id="1207542"/>
    <lineage>
        <taxon>Bacteria</taxon>
        <taxon>Bacillati</taxon>
        <taxon>Actinomycetota</taxon>
        <taxon>Actinomycetes</taxon>
        <taxon>Bifidobacteriales</taxon>
        <taxon>Bifidobacteriaceae</taxon>
        <taxon>Bifidobacterium</taxon>
    </lineage>
</organism>
<dbReference type="AlphaFoldDB" id="A0A286TCY4"/>
<protein>
    <submittedName>
        <fullName evidence="2">Uncharacterized protein</fullName>
    </submittedName>
</protein>
<name>A0A286TCY4_BIFBI</name>
<dbReference type="Proteomes" id="UP000262177">
    <property type="component" value="Chromosome"/>
</dbReference>
<gene>
    <name evidence="2" type="ORF">BBJK_01735</name>
</gene>
<proteinExistence type="predicted"/>
<feature type="region of interest" description="Disordered" evidence="1">
    <location>
        <begin position="1"/>
        <end position="43"/>
    </location>
</feature>
<accession>A0A286TCY4</accession>
<dbReference type="EMBL" id="AP018131">
    <property type="protein sequence ID" value="BBA48193.1"/>
    <property type="molecule type" value="Genomic_DNA"/>
</dbReference>